<dbReference type="RefSeq" id="WP_387348274.1">
    <property type="nucleotide sequence ID" value="NZ_JBIAXI010000051.1"/>
</dbReference>
<dbReference type="Pfam" id="PF01555">
    <property type="entry name" value="N6_N4_Mtase"/>
    <property type="match status" value="1"/>
</dbReference>
<dbReference type="InterPro" id="IPR001091">
    <property type="entry name" value="RM_Methyltransferase"/>
</dbReference>
<keyword evidence="2" id="KW-0808">Transferase</keyword>
<dbReference type="Gene3D" id="3.40.50.150">
    <property type="entry name" value="Vaccinia Virus protein VP39"/>
    <property type="match status" value="2"/>
</dbReference>
<feature type="domain" description="DNA methylase N-4/N-6" evidence="5">
    <location>
        <begin position="3"/>
        <end position="89"/>
    </location>
</feature>
<dbReference type="GO" id="GO:0008168">
    <property type="term" value="F:methyltransferase activity"/>
    <property type="evidence" value="ECO:0007669"/>
    <property type="project" value="UniProtKB-KW"/>
</dbReference>
<dbReference type="Proteomes" id="UP001602119">
    <property type="component" value="Unassembled WGS sequence"/>
</dbReference>
<keyword evidence="7" id="KW-1185">Reference proteome</keyword>
<dbReference type="InterPro" id="IPR029063">
    <property type="entry name" value="SAM-dependent_MTases_sf"/>
</dbReference>
<protein>
    <recommendedName>
        <fullName evidence="3">Methyltransferase</fullName>
        <ecNumber evidence="3">2.1.1.-</ecNumber>
    </recommendedName>
</protein>
<dbReference type="GO" id="GO:0032259">
    <property type="term" value="P:methylation"/>
    <property type="evidence" value="ECO:0007669"/>
    <property type="project" value="UniProtKB-KW"/>
</dbReference>
<comment type="similarity">
    <text evidence="3">Belongs to the N(4)/N(6)-methyltransferase family.</text>
</comment>
<feature type="region of interest" description="Disordered" evidence="4">
    <location>
        <begin position="1"/>
        <end position="22"/>
    </location>
</feature>
<evidence type="ECO:0000313" key="7">
    <source>
        <dbReference type="Proteomes" id="UP001602119"/>
    </source>
</evidence>
<evidence type="ECO:0000256" key="4">
    <source>
        <dbReference type="SAM" id="MobiDB-lite"/>
    </source>
</evidence>
<dbReference type="InterPro" id="IPR002941">
    <property type="entry name" value="DNA_methylase_N4/N6"/>
</dbReference>
<evidence type="ECO:0000256" key="3">
    <source>
        <dbReference type="RuleBase" id="RU362026"/>
    </source>
</evidence>
<dbReference type="EC" id="2.1.1.-" evidence="3"/>
<name>A0ABW6VNU9_MICFU</name>
<evidence type="ECO:0000259" key="5">
    <source>
        <dbReference type="Pfam" id="PF01555"/>
    </source>
</evidence>
<dbReference type="SUPFAM" id="SSF53335">
    <property type="entry name" value="S-adenosyl-L-methionine-dependent methyltransferases"/>
    <property type="match status" value="1"/>
</dbReference>
<sequence length="295" mass="32354">MREPIGSVWATGQQPSRTQRRGRYLPESMKHPGKMLPAIAAKVISTYTQPGELVIDPMCGIGTTLVEAIHHGRHAAGIEYEPHWAKLAAENVAHARWSGALGTAQVVIGDSRNASRLLPGLAGTVALMLTSPPYGSYTHGHIRSTRDTGEPGIRKWNHHYSRDRANLAHQSLPALLDGFAQILVETALLLRPGGIVAITVRPYRVRGELVDLPGQVLDVAQQAGLVFTDRIVCLLCGVDDGRVINRASFFQLHEARKAWERGVPIHAIAHEDLLVFHKPFTEPAEAGRSDDREER</sequence>
<gene>
    <name evidence="6" type="ORF">ACFY05_42385</name>
</gene>
<evidence type="ECO:0000313" key="6">
    <source>
        <dbReference type="EMBL" id="MFF4779484.1"/>
    </source>
</evidence>
<reference evidence="6 7" key="1">
    <citation type="submission" date="2024-10" db="EMBL/GenBank/DDBJ databases">
        <title>The Natural Products Discovery Center: Release of the First 8490 Sequenced Strains for Exploring Actinobacteria Biosynthetic Diversity.</title>
        <authorList>
            <person name="Kalkreuter E."/>
            <person name="Kautsar S.A."/>
            <person name="Yang D."/>
            <person name="Bader C.D."/>
            <person name="Teijaro C.N."/>
            <person name="Fluegel L."/>
            <person name="Davis C.M."/>
            <person name="Simpson J.R."/>
            <person name="Lauterbach L."/>
            <person name="Steele A.D."/>
            <person name="Gui C."/>
            <person name="Meng S."/>
            <person name="Li G."/>
            <person name="Viehrig K."/>
            <person name="Ye F."/>
            <person name="Su P."/>
            <person name="Kiefer A.F."/>
            <person name="Nichols A."/>
            <person name="Cepeda A.J."/>
            <person name="Yan W."/>
            <person name="Fan B."/>
            <person name="Jiang Y."/>
            <person name="Adhikari A."/>
            <person name="Zheng C.-J."/>
            <person name="Schuster L."/>
            <person name="Cowan T.M."/>
            <person name="Smanski M.J."/>
            <person name="Chevrette M.G."/>
            <person name="De Carvalho L.P.S."/>
            <person name="Shen B."/>
        </authorList>
    </citation>
    <scope>NUCLEOTIDE SEQUENCE [LARGE SCALE GENOMIC DNA]</scope>
    <source>
        <strain evidence="6 7">NPDC001281</strain>
    </source>
</reference>
<proteinExistence type="inferred from homology"/>
<organism evidence="6 7">
    <name type="scientific">Microtetraspora fusca</name>
    <dbReference type="NCBI Taxonomy" id="1997"/>
    <lineage>
        <taxon>Bacteria</taxon>
        <taxon>Bacillati</taxon>
        <taxon>Actinomycetota</taxon>
        <taxon>Actinomycetes</taxon>
        <taxon>Streptosporangiales</taxon>
        <taxon>Streptosporangiaceae</taxon>
        <taxon>Microtetraspora</taxon>
    </lineage>
</organism>
<accession>A0ABW6VNU9</accession>
<comment type="caution">
    <text evidence="6">The sequence shown here is derived from an EMBL/GenBank/DDBJ whole genome shotgun (WGS) entry which is preliminary data.</text>
</comment>
<evidence type="ECO:0000256" key="1">
    <source>
        <dbReference type="ARBA" id="ARBA00022603"/>
    </source>
</evidence>
<dbReference type="EMBL" id="JBIAXI010000051">
    <property type="protein sequence ID" value="MFF4779484.1"/>
    <property type="molecule type" value="Genomic_DNA"/>
</dbReference>
<evidence type="ECO:0000256" key="2">
    <source>
        <dbReference type="ARBA" id="ARBA00022679"/>
    </source>
</evidence>
<keyword evidence="1 6" id="KW-0489">Methyltransferase</keyword>
<dbReference type="PRINTS" id="PR00508">
    <property type="entry name" value="S21N4MTFRASE"/>
</dbReference>